<accession>A0A0K6HMW6</accession>
<keyword evidence="1" id="KW-0472">Membrane</keyword>
<evidence type="ECO:0000256" key="1">
    <source>
        <dbReference type="SAM" id="Phobius"/>
    </source>
</evidence>
<evidence type="ECO:0000313" key="3">
    <source>
        <dbReference type="Proteomes" id="UP000183900"/>
    </source>
</evidence>
<dbReference type="RefSeq" id="WP_055454043.1">
    <property type="nucleotide sequence ID" value="NZ_CYHE01000001.1"/>
</dbReference>
<proteinExistence type="predicted"/>
<keyword evidence="1" id="KW-0812">Transmembrane</keyword>
<gene>
    <name evidence="2" type="ORF">Ga0061067_101294</name>
</gene>
<dbReference type="Proteomes" id="UP000183900">
    <property type="component" value="Unassembled WGS sequence"/>
</dbReference>
<protein>
    <submittedName>
        <fullName evidence="2">Uncharacterized protein</fullName>
    </submittedName>
</protein>
<keyword evidence="1" id="KW-1133">Transmembrane helix</keyword>
<sequence length="93" mass="9906">MVDQTMLDPQNSFKEIFRLTPFTAAGGAGVAAVAIYAVTASPSEDGLMLTLAAAFAGMLSLTLSLGMKLLQDLEARPLRQAFPVTERICDDRS</sequence>
<name>A0A0K6HMW6_9HYPH</name>
<reference evidence="3" key="1">
    <citation type="submission" date="2015-08" db="EMBL/GenBank/DDBJ databases">
        <authorList>
            <person name="Varghese N."/>
        </authorList>
    </citation>
    <scope>NUCLEOTIDE SEQUENCE [LARGE SCALE GENOMIC DNA]</scope>
    <source>
        <strain evidence="3">DSM 23407</strain>
    </source>
</reference>
<feature type="transmembrane region" description="Helical" evidence="1">
    <location>
        <begin position="47"/>
        <end position="70"/>
    </location>
</feature>
<feature type="transmembrane region" description="Helical" evidence="1">
    <location>
        <begin position="21"/>
        <end position="41"/>
    </location>
</feature>
<keyword evidence="3" id="KW-1185">Reference proteome</keyword>
<dbReference type="EMBL" id="CYHE01000001">
    <property type="protein sequence ID" value="CUA92123.1"/>
    <property type="molecule type" value="Genomic_DNA"/>
</dbReference>
<evidence type="ECO:0000313" key="2">
    <source>
        <dbReference type="EMBL" id="CUA92123.1"/>
    </source>
</evidence>
<dbReference type="AlphaFoldDB" id="A0A0K6HMW6"/>
<organism evidence="2 3">
    <name type="scientific">Pannonibacter indicus</name>
    <dbReference type="NCBI Taxonomy" id="466044"/>
    <lineage>
        <taxon>Bacteria</taxon>
        <taxon>Pseudomonadati</taxon>
        <taxon>Pseudomonadota</taxon>
        <taxon>Alphaproteobacteria</taxon>
        <taxon>Hyphomicrobiales</taxon>
        <taxon>Stappiaceae</taxon>
        <taxon>Pannonibacter</taxon>
    </lineage>
</organism>